<evidence type="ECO:0000256" key="2">
    <source>
        <dbReference type="ARBA" id="ARBA00022450"/>
    </source>
</evidence>
<dbReference type="Pfam" id="PF00668">
    <property type="entry name" value="Condensation"/>
    <property type="match status" value="4"/>
</dbReference>
<reference evidence="9" key="1">
    <citation type="journal article" date="2019" name="Int. J. Syst. Evol. Microbiol.">
        <title>The Global Catalogue of Microorganisms (GCM) 10K type strain sequencing project: providing services to taxonomists for standard genome sequencing and annotation.</title>
        <authorList>
            <consortium name="The Broad Institute Genomics Platform"/>
            <consortium name="The Broad Institute Genome Sequencing Center for Infectious Disease"/>
            <person name="Wu L."/>
            <person name="Ma J."/>
        </authorList>
    </citation>
    <scope>NUCLEOTIDE SEQUENCE [LARGE SCALE GENOMIC DNA]</scope>
    <source>
        <strain evidence="9">CGMCC 4.7237</strain>
    </source>
</reference>
<dbReference type="InterPro" id="IPR006162">
    <property type="entry name" value="Ppantetheine_attach_site"/>
</dbReference>
<sequence length="3712" mass="397671">MPEIDSRILPLTDAQQGVWFSQHLDPTSPKYNIGECFEMASRIDENTFAEAVATAVEECESLHVEFFTVDGLPYQRQLPPRRVPPSVIDLTAHADPPAAAERLLAEDLRRPADPTRPAELFVHLLIKVAEDRYLWYSRYHHLVMDGLSISLMGQRVAELYTALVRGSAIEPKTASLRVLVDSDRSYAKSAEYTRDRAYWAGRFPDFPPPETLVPPRVTAASGGEPTEDRPGDQAEGQQGAAAGLHVAEGLGAEVLSGLKAVGRAARTSWSAVAVAAAALHVARATGSADVMLGLTTNGRAGAHTDIPGMTANVVPLQLRISPGTTVGELIKAAATEIRGALRHRRYSREMLVRDMKISGGPNPMTSLVINIMPYDYGLVFGDAPAKSRILSTGPVDEIAFFLSERSEGMGPLIGFDANPHLYPPESLAPHQRGIVGLLTSLSHALPETPVASLQAVSPEERGEVLELGRGVVREVPEWVFPRLFAERVSRAPGAVAVRDGFRSLSYRELDEWSDRLAHHLVARGVVAESVVALALPRRVELVVAVLGVFKAGAAYLPLDPAYPRERLAYMLDDARPVHLVTTEDLAGRLPSSGVPFTWLDRDELSAPPVGVKPFADVRPDHPAYVIYTSGSTGRPKGVTVTHRGVASLMRTHAEVLAVDRNSTVLQMASPSFDAAFWELAMALGNGATLVLADPGTLLPGPALTRLAAAEAVTHLTLTPAVLAATPYDADAFAGARIVLAGEASTPDLVRRWAPGRLLHNAYGPTETTVCATISAPLAGHGPNAPTHTVPIGAPVVNSLLYVLDSGLALVPRGVVGELYVAGPALARGYLGRSGLTAGRFVADPFGPAGGRMYRTGDLVRWNADGVLEYVGRADEQVKLRGFRIELGEIEAALTALDGIGAACAVVREDRPGDRRIVAYLTGTEGAGPVDPATLREALGAMLPDYMVPSAFVELAALPLTPNGKVDHRALPAPDTAGTAGRSGRAPHTPQEQILCGLFAEVLAVPAVSVDDDFFLLGGHSLLATRLISRIRTVLGVELSVRELFEHPTVAHVARIIAGADAGAGTAGRPRPRVGVLDRPERLPLSFAQRRLWFLNRFEGPNATYNVPLTVELDGPLDVAALQAALGDVVGRHETLRTVYPETGGVPHQLILPPGQAVPPVGVTDASAEDLDGRIAGALAEPFDVTADLPLRAWLFRQGADCHTLVVVVHHIAADGWSLGPLTRDLATAYRARLAGHAPDWAPLPVQYADYTLWQHDLLDGPDSGLAEQQLDFWRGALRGLPEQIGLPQDRPRPAISVHRGDAEVRTLDGSLHRGLRRLAQDTGTSLFMVLQAGLAFLLRLHGGDTDIPLGTPIAGRTDDALDDLVGFFVNSLVLRTDLSGDPTFRELLGRVRDQDLSAYQHQDLPFERLVEDLNPTRTQNQSPLFQVMLALQNQQTAHLDLPGIEATVVQRHNGVSKFDLTFFFTERPDEGGLDTAVEFSTELFDTATVSRLLDRFTHLLAQLIADPDQRLARYTALTDEERADLLALSRGAVRPRPARTVPEVFAEQVARSPQAVAVRDGSTTVTYARLDALTAELAGALVGLGVGAESGVAVLMDRCPGLVVASLGALRAGGAYVPLDGRWPVARIRQAVRTAGVRVLLVDAVWQGHAWVEEAAAAGVRVLRLDATGQVVDGAPESPGPLPEVTGGERLAYVMFTSGSTGEPKAVAISHADILALTRDSLFDGVRDAVLMHSAYAFDASTYELWVPLLAGGRVVVAPPGVLEPAALRRIAADEGLGSMFVTTALFNALAEADPAVFAGVRMVCTGGEAAAVGVLRKVADACPRTAVHHVYGPTETTTFAARQLIGAEERFDTVPPIGGALDGMSLYVLDGRLDPAPQGVTGELYIAGSGLARGYLGRAGLTAGRFVADPFGAAGSRMYRTGDLVRWNSHGRLEYVGRADDQVKLRGFRIELGEIEAALTSLPEVRGATVTVREDQPGDRRLTAYLTATAPGSPLDPARLRDALRTTLPDYMLPSAFVELAALPLTPNGKIDRRALPAPDPAAHIIGGAGEGRLPRTPEEEALGEIFADLLGVHRVGADDDFFQLGGHSLLATRLVSRVRSVLGVELTIRDLFEHPTVARLAALATGAGDGRRRIAVVDRPSTLPLSFAQRRLWFLNRFEGPNATYNVPLTLRLDGALDVTALRAALTDVVGRHETLRTIFPDADGTPHQLVLPVEAAVPRLELAETPDGATDDEIRTWADHGVRAAMRTPFDVTTDLPLRAWLFRQGADCHTLVVVVHHIAADGWSLGPLTRDLATAYRARLEGHAPDWAPLPVQYADYTLWQRQYLDDEGVADEQLAYWRGVLRGLPEQIGLPQDRPRPAISAHRGDAEVRTLEGSLHGGLRRLAQDTGTSLFMVLQAGLAFLLHLHGGDTDIPLGTPIAGRTDDALDDLVGFFVNSLVLRTDLSGDPTFRELLGRVRDQDLSAYQHQDLPFERLVEDLNPTRTQNQSPLFQVMLALQNQQTARPDLPGLTVTPEERHHGISKFDLTFSFTELPDHGGLHTAVEFSTELFDTATVSRLLDRFTHLLGQLSADPDRHLAHYSALTDEERAEVLVLGRGRAGEPGTLSIPAAFERAAARNPEAVAVRAPGVELTYRDVDRRSGQLAGALVARGVGPESGVAVLMDRCPGLVVASLGALRAGGAYVPLDGRWPVARIRQAVRTAGVRVLLVDAVWRGHAWVEEAAAAGLQVLELDPVGRLPEQEPLFRGDLPPVGGGERLAYVMFTSGSTGEPKAVAITHADILALATDSLFDGAREAVLMHSAYAFDASTYEMWAPLLAGGRIVVAPPGVLDPAALARVVQDEGVRALFMTTALFNALAEADPTVFAGLRMVCTGGEAAALGMLQKVADACPRTAVHHVYGPTETTTFATRHLIESGSSFDTAPPIGRALDGMSLYVLDSRLDPAPQGVTGELYLAGAGLARGYLGRAGLTAGRFVADPFGAAGSRMYRTGDLVRWNNHGRLEYVGRADDQVKLRGFRIELGEIEAALTGQKGIATACAVVREDQPGDRRLVAYLTGDEDRVPDAELRAALAVTLPDYMVPGAFVDLPVLPLTPNGKIDRKALPAPDPAARGAGGGGRSPRTPEEEALCGVFTDVLGIPGVGIDDDFFQLGGDSILSIQVVSRVRGADLAITPQDVFVHRTPERIAQVAAPLTAETAAEADPGTGPVPLTPIVSWFLDRPGGRDGFNQSMTFRTPADATEAGLARVLQAVLDTHGALRLRLVERADGDRPGLEVPEAGTVSGAAALTRVDVAGLGARESEAVFVREGEAARRALSPRAGVMLRAVWFDAGPGRSGRLLLVVHHLAVDGVSWRTLAADLPAAWTAVGAPATASRPDDPLPLAATSFKQWARLLGADALNDRRAAELPYWQDVLRTPDPLLGERPLDPARDTAERIGDHTVELPTQWTQPLLTTVASAYHAGINDVLLAALALAVVDWRTRRGISDRTELLLHLEGHGREQLVDGVDLSRTVGWFTSLFPVRLDPGPVPRLTAARIPGATLDQALKQVKEQLRTVPDRGLGFGMLRYLNPATRDLLSPADTAPQIGFNYLGRISGTAPAANGDWQVVFDATAPRNQDPDMPASHVLDINAHTRDLPSGPRLVAQWSWPRDLLAEDDVQELADDWLRVLRALVDHVRGTDAGGFTPSDMPLVTVKQAQLDRLTDKLSDKWGKRK</sequence>
<keyword evidence="9" id="KW-1185">Reference proteome</keyword>
<proteinExistence type="predicted"/>
<feature type="domain" description="Carrier" evidence="7">
    <location>
        <begin position="985"/>
        <end position="1060"/>
    </location>
</feature>
<feature type="region of interest" description="Disordered" evidence="6">
    <location>
        <begin position="965"/>
        <end position="987"/>
    </location>
</feature>
<comment type="cofactor">
    <cofactor evidence="1">
        <name>pantetheine 4'-phosphate</name>
        <dbReference type="ChEBI" id="CHEBI:47942"/>
    </cofactor>
</comment>
<dbReference type="InterPro" id="IPR036736">
    <property type="entry name" value="ACP-like_sf"/>
</dbReference>
<dbReference type="Gene3D" id="3.30.559.30">
    <property type="entry name" value="Nonribosomal peptide synthetase, condensation domain"/>
    <property type="match status" value="4"/>
</dbReference>
<dbReference type="InterPro" id="IPR000873">
    <property type="entry name" value="AMP-dep_synth/lig_dom"/>
</dbReference>
<keyword evidence="4" id="KW-0677">Repeat</keyword>
<dbReference type="InterPro" id="IPR009081">
    <property type="entry name" value="PP-bd_ACP"/>
</dbReference>
<dbReference type="Gene3D" id="3.30.559.10">
    <property type="entry name" value="Chloramphenicol acetyltransferase-like domain"/>
    <property type="match status" value="4"/>
</dbReference>
<dbReference type="InterPro" id="IPR045851">
    <property type="entry name" value="AMP-bd_C_sf"/>
</dbReference>
<dbReference type="Proteomes" id="UP001595765">
    <property type="component" value="Unassembled WGS sequence"/>
</dbReference>
<dbReference type="Pfam" id="PF00501">
    <property type="entry name" value="AMP-binding"/>
    <property type="match status" value="3"/>
</dbReference>
<keyword evidence="2" id="KW-0596">Phosphopantetheine</keyword>
<dbReference type="SMART" id="SM00823">
    <property type="entry name" value="PKS_PP"/>
    <property type="match status" value="3"/>
</dbReference>
<dbReference type="Gene3D" id="3.30.300.30">
    <property type="match status" value="3"/>
</dbReference>
<dbReference type="InterPro" id="IPR010060">
    <property type="entry name" value="NRPS_synth"/>
</dbReference>
<dbReference type="Gene3D" id="3.40.50.980">
    <property type="match status" value="6"/>
</dbReference>
<dbReference type="Pfam" id="PF13193">
    <property type="entry name" value="AMP-binding_C"/>
    <property type="match status" value="3"/>
</dbReference>
<feature type="domain" description="Carrier" evidence="7">
    <location>
        <begin position="2055"/>
        <end position="2130"/>
    </location>
</feature>
<dbReference type="SUPFAM" id="SSF52777">
    <property type="entry name" value="CoA-dependent acyltransferases"/>
    <property type="match status" value="8"/>
</dbReference>
<dbReference type="EMBL" id="JBHSBB010000014">
    <property type="protein sequence ID" value="MFC4034402.1"/>
    <property type="molecule type" value="Genomic_DNA"/>
</dbReference>
<dbReference type="NCBIfam" id="TIGR01733">
    <property type="entry name" value="AA-adenyl-dom"/>
    <property type="match status" value="3"/>
</dbReference>
<dbReference type="InterPro" id="IPR020845">
    <property type="entry name" value="AMP-binding_CS"/>
</dbReference>
<dbReference type="InterPro" id="IPR010071">
    <property type="entry name" value="AA_adenyl_dom"/>
</dbReference>
<evidence type="ECO:0000256" key="4">
    <source>
        <dbReference type="ARBA" id="ARBA00022737"/>
    </source>
</evidence>
<dbReference type="NCBIfam" id="NF003417">
    <property type="entry name" value="PRK04813.1"/>
    <property type="match status" value="3"/>
</dbReference>
<evidence type="ECO:0000259" key="7">
    <source>
        <dbReference type="PROSITE" id="PS50075"/>
    </source>
</evidence>
<evidence type="ECO:0000256" key="1">
    <source>
        <dbReference type="ARBA" id="ARBA00001957"/>
    </source>
</evidence>
<dbReference type="Gene3D" id="2.30.38.10">
    <property type="entry name" value="Luciferase, Domain 3"/>
    <property type="match status" value="3"/>
</dbReference>
<feature type="region of interest" description="Disordered" evidence="6">
    <location>
        <begin position="3099"/>
        <end position="3125"/>
    </location>
</feature>
<keyword evidence="5" id="KW-0045">Antibiotic biosynthesis</keyword>
<dbReference type="CDD" id="cd19540">
    <property type="entry name" value="LCL_NRPS-like"/>
    <property type="match status" value="2"/>
</dbReference>
<dbReference type="CDD" id="cd12117">
    <property type="entry name" value="A_NRPS_Srf_like"/>
    <property type="match status" value="2"/>
</dbReference>
<feature type="region of interest" description="Disordered" evidence="6">
    <location>
        <begin position="209"/>
        <end position="241"/>
    </location>
</feature>
<organism evidence="8 9">
    <name type="scientific">Streptomyces polygonati</name>
    <dbReference type="NCBI Taxonomy" id="1617087"/>
    <lineage>
        <taxon>Bacteria</taxon>
        <taxon>Bacillati</taxon>
        <taxon>Actinomycetota</taxon>
        <taxon>Actinomycetes</taxon>
        <taxon>Kitasatosporales</taxon>
        <taxon>Streptomycetaceae</taxon>
        <taxon>Streptomyces</taxon>
    </lineage>
</organism>
<dbReference type="PROSITE" id="PS00012">
    <property type="entry name" value="PHOSPHOPANTETHEINE"/>
    <property type="match status" value="3"/>
</dbReference>
<dbReference type="SUPFAM" id="SSF56801">
    <property type="entry name" value="Acetyl-CoA synthetase-like"/>
    <property type="match status" value="3"/>
</dbReference>
<dbReference type="NCBIfam" id="TIGR01720">
    <property type="entry name" value="NRPS-para261"/>
    <property type="match status" value="1"/>
</dbReference>
<comment type="caution">
    <text evidence="8">The sequence shown here is derived from an EMBL/GenBank/DDBJ whole genome shotgun (WGS) entry which is preliminary data.</text>
</comment>
<dbReference type="InterPro" id="IPR025110">
    <property type="entry name" value="AMP-bd_C"/>
</dbReference>
<evidence type="ECO:0000313" key="9">
    <source>
        <dbReference type="Proteomes" id="UP001595765"/>
    </source>
</evidence>
<evidence type="ECO:0000256" key="6">
    <source>
        <dbReference type="SAM" id="MobiDB-lite"/>
    </source>
</evidence>
<evidence type="ECO:0000256" key="5">
    <source>
        <dbReference type="ARBA" id="ARBA00023194"/>
    </source>
</evidence>
<dbReference type="RefSeq" id="WP_386432458.1">
    <property type="nucleotide sequence ID" value="NZ_JBHSBB010000014.1"/>
</dbReference>
<dbReference type="PROSITE" id="PS50075">
    <property type="entry name" value="CARRIER"/>
    <property type="match status" value="3"/>
</dbReference>
<dbReference type="SUPFAM" id="SSF47336">
    <property type="entry name" value="ACP-like"/>
    <property type="match status" value="3"/>
</dbReference>
<dbReference type="PROSITE" id="PS00455">
    <property type="entry name" value="AMP_BINDING"/>
    <property type="match status" value="3"/>
</dbReference>
<gene>
    <name evidence="8" type="ORF">ACFO3J_23410</name>
</gene>
<feature type="domain" description="Carrier" evidence="7">
    <location>
        <begin position="3120"/>
        <end position="3194"/>
    </location>
</feature>
<dbReference type="Gene3D" id="1.10.1200.10">
    <property type="entry name" value="ACP-like"/>
    <property type="match status" value="3"/>
</dbReference>
<name>A0ABV8HR19_9ACTN</name>
<keyword evidence="3" id="KW-0597">Phosphoprotein</keyword>
<dbReference type="Pfam" id="PF00550">
    <property type="entry name" value="PP-binding"/>
    <property type="match status" value="3"/>
</dbReference>
<accession>A0ABV8HR19</accession>
<evidence type="ECO:0000256" key="3">
    <source>
        <dbReference type="ARBA" id="ARBA00022553"/>
    </source>
</evidence>
<dbReference type="InterPro" id="IPR023213">
    <property type="entry name" value="CAT-like_dom_sf"/>
</dbReference>
<dbReference type="PANTHER" id="PTHR45527">
    <property type="entry name" value="NONRIBOSOMAL PEPTIDE SYNTHETASE"/>
    <property type="match status" value="1"/>
</dbReference>
<dbReference type="PANTHER" id="PTHR45527:SF1">
    <property type="entry name" value="FATTY ACID SYNTHASE"/>
    <property type="match status" value="1"/>
</dbReference>
<evidence type="ECO:0000313" key="8">
    <source>
        <dbReference type="EMBL" id="MFC4034402.1"/>
    </source>
</evidence>
<dbReference type="InterPro" id="IPR001242">
    <property type="entry name" value="Condensation_dom"/>
</dbReference>
<dbReference type="InterPro" id="IPR020806">
    <property type="entry name" value="PKS_PP-bd"/>
</dbReference>
<protein>
    <submittedName>
        <fullName evidence="8">Amino acid adenylation domain-containing protein</fullName>
    </submittedName>
</protein>